<keyword evidence="3" id="KW-1185">Reference proteome</keyword>
<evidence type="ECO:0008006" key="4">
    <source>
        <dbReference type="Google" id="ProtNLM"/>
    </source>
</evidence>
<keyword evidence="1" id="KW-0472">Membrane</keyword>
<name>F0LLT8_THEBM</name>
<feature type="transmembrane region" description="Helical" evidence="1">
    <location>
        <begin position="332"/>
        <end position="353"/>
    </location>
</feature>
<dbReference type="AlphaFoldDB" id="F0LLT8"/>
<feature type="transmembrane region" description="Helical" evidence="1">
    <location>
        <begin position="258"/>
        <end position="275"/>
    </location>
</feature>
<feature type="transmembrane region" description="Helical" evidence="1">
    <location>
        <begin position="12"/>
        <end position="32"/>
    </location>
</feature>
<feature type="transmembrane region" description="Helical" evidence="1">
    <location>
        <begin position="211"/>
        <end position="237"/>
    </location>
</feature>
<feature type="transmembrane region" description="Helical" evidence="1">
    <location>
        <begin position="165"/>
        <end position="187"/>
    </location>
</feature>
<evidence type="ECO:0000313" key="3">
    <source>
        <dbReference type="Proteomes" id="UP000007478"/>
    </source>
</evidence>
<dbReference type="Pfam" id="PF09852">
    <property type="entry name" value="DUF2079"/>
    <property type="match status" value="1"/>
</dbReference>
<dbReference type="KEGG" id="tba:TERMP_00888"/>
<feature type="transmembrane region" description="Helical" evidence="1">
    <location>
        <begin position="78"/>
        <end position="101"/>
    </location>
</feature>
<gene>
    <name evidence="2" type="ordered locus">TERMP_00888</name>
</gene>
<dbReference type="HOGENOM" id="CLU_043492_0_0_2"/>
<keyword evidence="1" id="KW-1133">Transmembrane helix</keyword>
<dbReference type="GeneID" id="10041206"/>
<dbReference type="eggNOG" id="arCOG03812">
    <property type="taxonomic scope" value="Archaea"/>
</dbReference>
<feature type="transmembrane region" description="Helical" evidence="1">
    <location>
        <begin position="295"/>
        <end position="320"/>
    </location>
</feature>
<evidence type="ECO:0000313" key="2">
    <source>
        <dbReference type="EMBL" id="ADT83865.1"/>
    </source>
</evidence>
<dbReference type="RefSeq" id="WP_013467163.1">
    <property type="nucleotide sequence ID" value="NC_014804.1"/>
</dbReference>
<protein>
    <recommendedName>
        <fullName evidence="4">DUF2079 domain-containing protein</fullName>
    </recommendedName>
</protein>
<dbReference type="OrthoDB" id="44002at2157"/>
<keyword evidence="1" id="KW-0812">Transmembrane</keyword>
<reference evidence="2 3" key="1">
    <citation type="journal article" date="2011" name="J. Bacteriol.">
        <title>Complete genome sequence of the hyperthermophilic, piezophilic, heterotrophic, and carboxydotrophic archaeon Thermococcus barophilus MP.</title>
        <authorList>
            <person name="Vannier P."/>
            <person name="Marteinsson V.T."/>
            <person name="Fridjonsson O.H."/>
            <person name="Oger P."/>
            <person name="Jebbar M."/>
        </authorList>
    </citation>
    <scope>NUCLEOTIDE SEQUENCE [LARGE SCALE GENOMIC DNA]</scope>
    <source>
        <strain evidence="3">DSM 11836 / MP</strain>
    </source>
</reference>
<feature type="transmembrane region" description="Helical" evidence="1">
    <location>
        <begin position="113"/>
        <end position="131"/>
    </location>
</feature>
<sequence>MSENSTKDRKKVAKYILICAFIFILQLIYSILRYHVFFTSAFDLGIYIRKISHYGAKRIAFLGHSEPILLLILPLYELFPYAETLLILQALSVALSGLIFYKFANEILKNRDISFGLMLLYFLNPFLLGLIRYDFHPVSLALPFIFLTAYYLEKRKYKKALIASLFILSVKEDAGIALVSLGSYYLLKSNNFSLKVTIKKGLKLRFKREEWPLIILTLLGILWILLSIFILIPHYSARRHYGYTNRYSNPLSYLPEKIAYILLHGVFVGFIPYTFPPNIFLFGVPMLENLLSSRIYQIAIGYQYQYMVVPLLFIATTYAIKIKKLDWESIKKIILTSLLISVLFSPLIPPYGIEEYFPILYKDPRFPIPSEHDRMLKNVIDIISVTNLTVLPQPTIYPHMANRKETYLFYNQTNPPDILLLDPYIPLYCIQKDDTWCYDVHYFFELFNISKKYKLYTFKGIEIYVRYDKVNSDNIQKLLAKIRQVTSKN</sequence>
<dbReference type="Proteomes" id="UP000007478">
    <property type="component" value="Chromosome"/>
</dbReference>
<proteinExistence type="predicted"/>
<accession>F0LLT8</accession>
<feature type="transmembrane region" description="Helical" evidence="1">
    <location>
        <begin position="137"/>
        <end position="153"/>
    </location>
</feature>
<evidence type="ECO:0000256" key="1">
    <source>
        <dbReference type="SAM" id="Phobius"/>
    </source>
</evidence>
<dbReference type="EMBL" id="CP002372">
    <property type="protein sequence ID" value="ADT83865.1"/>
    <property type="molecule type" value="Genomic_DNA"/>
</dbReference>
<dbReference type="InterPro" id="IPR018650">
    <property type="entry name" value="STSV1_Orf64"/>
</dbReference>
<dbReference type="PATRIC" id="fig|391623.17.peg.891"/>
<organism evidence="2 3">
    <name type="scientific">Thermococcus barophilus (strain DSM 11836 / MP)</name>
    <dbReference type="NCBI Taxonomy" id="391623"/>
    <lineage>
        <taxon>Archaea</taxon>
        <taxon>Methanobacteriati</taxon>
        <taxon>Methanobacteriota</taxon>
        <taxon>Thermococci</taxon>
        <taxon>Thermococcales</taxon>
        <taxon>Thermococcaceae</taxon>
        <taxon>Thermococcus</taxon>
    </lineage>
</organism>